<reference evidence="1 2" key="1">
    <citation type="submission" date="2013-12" db="EMBL/GenBank/DDBJ databases">
        <authorList>
            <person name="Madinger N."/>
            <person name="Lenaerts A."/>
            <person name="Ordway D."/>
            <person name="DeGroote M.A."/>
            <person name="Parker T."/>
            <person name="Sizemore C."/>
            <person name="Tallon L.J."/>
            <person name="Sadzewicz L.K."/>
            <person name="Sengamalay N."/>
            <person name="Fraser C.M."/>
            <person name="Hine E."/>
            <person name="Shefchek K.A."/>
            <person name="Das S.P."/>
            <person name="Tettelin H."/>
        </authorList>
    </citation>
    <scope>NUCLEOTIDE SEQUENCE [LARGE SCALE GENOMIC DNA]</scope>
    <source>
        <strain evidence="1 2">21</strain>
    </source>
</reference>
<protein>
    <submittedName>
        <fullName evidence="1">Uncharacterized protein</fullName>
    </submittedName>
</protein>
<dbReference type="Proteomes" id="UP000020103">
    <property type="component" value="Unassembled WGS sequence"/>
</dbReference>
<accession>A0A829Q482</accession>
<organism evidence="1 2">
    <name type="scientific">Mycobacteroides abscessus 21</name>
    <dbReference type="NCBI Taxonomy" id="1299324"/>
    <lineage>
        <taxon>Bacteria</taxon>
        <taxon>Bacillati</taxon>
        <taxon>Actinomycetota</taxon>
        <taxon>Actinomycetes</taxon>
        <taxon>Mycobacteriales</taxon>
        <taxon>Mycobacteriaceae</taxon>
        <taxon>Mycobacteroides</taxon>
        <taxon>Mycobacteroides abscessus</taxon>
    </lineage>
</organism>
<evidence type="ECO:0000313" key="2">
    <source>
        <dbReference type="Proteomes" id="UP000020103"/>
    </source>
</evidence>
<evidence type="ECO:0000313" key="1">
    <source>
        <dbReference type="EMBL" id="EUA47640.1"/>
    </source>
</evidence>
<gene>
    <name evidence="1" type="ORF">I543_0522</name>
</gene>
<sequence length="41" mass="4472">MTSLRDTDTTAYPDAMYLACSEAPMPRVRSTRPPRAAPGNC</sequence>
<proteinExistence type="predicted"/>
<comment type="caution">
    <text evidence="1">The sequence shown here is derived from an EMBL/GenBank/DDBJ whole genome shotgun (WGS) entry which is preliminary data.</text>
</comment>
<name>A0A829Q482_9MYCO</name>
<dbReference type="EMBL" id="JAOF01000001">
    <property type="protein sequence ID" value="EUA47640.1"/>
    <property type="molecule type" value="Genomic_DNA"/>
</dbReference>
<dbReference type="AlphaFoldDB" id="A0A829Q482"/>